<reference evidence="2" key="1">
    <citation type="journal article" date="2013" name="Nat. Genet.">
        <title>The duck genome and transcriptome provide insight into an avian influenza virus reservoir species.</title>
        <authorList>
            <person name="Huang Y."/>
            <person name="Li Y."/>
            <person name="Burt D.W."/>
            <person name="Chen H."/>
            <person name="Zhang Y."/>
            <person name="Qian W."/>
            <person name="Kim H."/>
            <person name="Gan S."/>
            <person name="Zhao Y."/>
            <person name="Li J."/>
            <person name="Yi K."/>
            <person name="Feng H."/>
            <person name="Zhu P."/>
            <person name="Li B."/>
            <person name="Liu Q."/>
            <person name="Fairley S."/>
            <person name="Magor K.E."/>
            <person name="Du Z."/>
            <person name="Hu X."/>
            <person name="Goodman L."/>
            <person name="Tafer H."/>
            <person name="Vignal A."/>
            <person name="Lee T."/>
            <person name="Kim K.W."/>
            <person name="Sheng Z."/>
            <person name="An Y."/>
            <person name="Searle S."/>
            <person name="Herrero J."/>
            <person name="Groenen M.A."/>
            <person name="Crooijmans R.P."/>
            <person name="Faraut T."/>
            <person name="Cai Q."/>
            <person name="Webster R.G."/>
            <person name="Aldridge J.R."/>
            <person name="Warren W.C."/>
            <person name="Bartschat S."/>
            <person name="Kehr S."/>
            <person name="Marz M."/>
            <person name="Stadler P.F."/>
            <person name="Smith J."/>
            <person name="Kraus R.H."/>
            <person name="Zhao Y."/>
            <person name="Ren L."/>
            <person name="Fei J."/>
            <person name="Morisson M."/>
            <person name="Kaiser P."/>
            <person name="Griffin D.K."/>
            <person name="Rao M."/>
            <person name="Pitel F."/>
            <person name="Wang J."/>
            <person name="Li N."/>
        </authorList>
    </citation>
    <scope>NUCLEOTIDE SEQUENCE [LARGE SCALE GENOMIC DNA]</scope>
</reference>
<keyword evidence="2" id="KW-1185">Reference proteome</keyword>
<proteinExistence type="predicted"/>
<dbReference type="EMBL" id="KB743301">
    <property type="protein sequence ID" value="EOA99611.1"/>
    <property type="molecule type" value="Genomic_DNA"/>
</dbReference>
<gene>
    <name evidence="1" type="ORF">Anapl_04549</name>
</gene>
<accession>R0JR29</accession>
<sequence>MARIQKTKLVYVERFRQIEACKSYTLKLSSILYMVAGNSLLSVTNSWGIQHGLAVSQNKPAKTQQHPVLSRRLKKQVLTKTSPCPEEPKGPWQQRLPGFLHGWVAPNGAGPAPVPENPMTKVGLCRPSLWGAHGELGALRAQLAQAWKYVGSSSTDRNNQRSICLAVQRVCFVKAAAEALHGQTPPLLSSAEQQDTECQTGFTCEIFIFLIKRCCRETHFQKKYSGPTKMPFTSTERPCNESLRQVEEVEPEIQIALILSKQNYLFPPDRIPELWNKLVRALDKKFKKEKPDTNLHLTNHEASAKRIPGEKALQENGSTSTLLQKSARGCFVAIYICMIVACANNVAAVSGKYTDCKFELATTRTEQGKGGFLHFTKPLHILEIARYASQILLTNSTY</sequence>
<evidence type="ECO:0000313" key="2">
    <source>
        <dbReference type="Proteomes" id="UP000296049"/>
    </source>
</evidence>
<evidence type="ECO:0000313" key="1">
    <source>
        <dbReference type="EMBL" id="EOA99611.1"/>
    </source>
</evidence>
<dbReference type="Proteomes" id="UP000296049">
    <property type="component" value="Unassembled WGS sequence"/>
</dbReference>
<dbReference type="AlphaFoldDB" id="R0JR29"/>
<organism evidence="1 2">
    <name type="scientific">Anas platyrhynchos</name>
    <name type="common">Mallard</name>
    <name type="synonym">Anas boschas</name>
    <dbReference type="NCBI Taxonomy" id="8839"/>
    <lineage>
        <taxon>Eukaryota</taxon>
        <taxon>Metazoa</taxon>
        <taxon>Chordata</taxon>
        <taxon>Craniata</taxon>
        <taxon>Vertebrata</taxon>
        <taxon>Euteleostomi</taxon>
        <taxon>Archelosauria</taxon>
        <taxon>Archosauria</taxon>
        <taxon>Dinosauria</taxon>
        <taxon>Saurischia</taxon>
        <taxon>Theropoda</taxon>
        <taxon>Coelurosauria</taxon>
        <taxon>Aves</taxon>
        <taxon>Neognathae</taxon>
        <taxon>Galloanserae</taxon>
        <taxon>Anseriformes</taxon>
        <taxon>Anatidae</taxon>
        <taxon>Anatinae</taxon>
        <taxon>Anas</taxon>
    </lineage>
</organism>
<name>R0JR29_ANAPL</name>
<protein>
    <submittedName>
        <fullName evidence="1">Uncharacterized protein</fullName>
    </submittedName>
</protein>